<protein>
    <submittedName>
        <fullName evidence="2">Uncharacterized protein</fullName>
    </submittedName>
</protein>
<accession>A0ABW6RNP9</accession>
<reference evidence="2 3" key="1">
    <citation type="submission" date="2024-10" db="EMBL/GenBank/DDBJ databases">
        <title>The Natural Products Discovery Center: Release of the First 8490 Sequenced Strains for Exploring Actinobacteria Biosynthetic Diversity.</title>
        <authorList>
            <person name="Kalkreuter E."/>
            <person name="Kautsar S.A."/>
            <person name="Yang D."/>
            <person name="Bader C.D."/>
            <person name="Teijaro C.N."/>
            <person name="Fluegel L."/>
            <person name="Davis C.M."/>
            <person name="Simpson J.R."/>
            <person name="Lauterbach L."/>
            <person name="Steele A.D."/>
            <person name="Gui C."/>
            <person name="Meng S."/>
            <person name="Li G."/>
            <person name="Viehrig K."/>
            <person name="Ye F."/>
            <person name="Su P."/>
            <person name="Kiefer A.F."/>
            <person name="Nichols A."/>
            <person name="Cepeda A.J."/>
            <person name="Yan W."/>
            <person name="Fan B."/>
            <person name="Jiang Y."/>
            <person name="Adhikari A."/>
            <person name="Zheng C.-J."/>
            <person name="Schuster L."/>
            <person name="Cowan T.M."/>
            <person name="Smanski M.J."/>
            <person name="Chevrette M.G."/>
            <person name="De Carvalho L.P.S."/>
            <person name="Shen B."/>
        </authorList>
    </citation>
    <scope>NUCLEOTIDE SEQUENCE [LARGE SCALE GENOMIC DNA]</scope>
    <source>
        <strain evidence="2 3">NPDC003029</strain>
    </source>
</reference>
<dbReference type="Proteomes" id="UP001601976">
    <property type="component" value="Unassembled WGS sequence"/>
</dbReference>
<sequence length="229" mass="26039">MRHNSRAAIKASTMRPEHLNLRDTEPHMAVCPDCNTWHRLKRSMITPHRDNVGVPDEKDGPRRYRDDLVSSKPSGGRRCPGSAQRIELDISAEEWAERLLEAESTVAARRTARPIRKPQPVIPTTISRLATVPKQASRLLVLLQSAREAVDEHRAACAAECSRRGRCETARELEACYAEMRATYNLALEQQDRQEQNKARSHARKRVAQWREVAPKVALLDRERASLGR</sequence>
<gene>
    <name evidence="2" type="ORF">ACFYWW_31600</name>
</gene>
<feature type="region of interest" description="Disordered" evidence="1">
    <location>
        <begin position="48"/>
        <end position="81"/>
    </location>
</feature>
<evidence type="ECO:0000256" key="1">
    <source>
        <dbReference type="SAM" id="MobiDB-lite"/>
    </source>
</evidence>
<dbReference type="EMBL" id="JBIAPK010000013">
    <property type="protein sequence ID" value="MFF3343198.1"/>
    <property type="molecule type" value="Genomic_DNA"/>
</dbReference>
<name>A0ABW6RNP9_9ACTN</name>
<organism evidence="2 3">
    <name type="scientific">Streptomyces flavidovirens</name>
    <dbReference type="NCBI Taxonomy" id="67298"/>
    <lineage>
        <taxon>Bacteria</taxon>
        <taxon>Bacillati</taxon>
        <taxon>Actinomycetota</taxon>
        <taxon>Actinomycetes</taxon>
        <taxon>Kitasatosporales</taxon>
        <taxon>Streptomycetaceae</taxon>
        <taxon>Streptomyces</taxon>
    </lineage>
</organism>
<dbReference type="RefSeq" id="WP_387898696.1">
    <property type="nucleotide sequence ID" value="NZ_JBIAPK010000013.1"/>
</dbReference>
<feature type="compositionally biased region" description="Basic and acidic residues" evidence="1">
    <location>
        <begin position="48"/>
        <end position="69"/>
    </location>
</feature>
<keyword evidence="3" id="KW-1185">Reference proteome</keyword>
<evidence type="ECO:0000313" key="2">
    <source>
        <dbReference type="EMBL" id="MFF3343198.1"/>
    </source>
</evidence>
<evidence type="ECO:0000313" key="3">
    <source>
        <dbReference type="Proteomes" id="UP001601976"/>
    </source>
</evidence>
<proteinExistence type="predicted"/>
<comment type="caution">
    <text evidence="2">The sequence shown here is derived from an EMBL/GenBank/DDBJ whole genome shotgun (WGS) entry which is preliminary data.</text>
</comment>